<sequence length="491" mass="55356">MADTAQTRSDSMATVCDEVVLRLPDDWTLCVHPQGWIYFYNAKCKVVIDADLRDTDVCRKATDFCSMGLPDLAEGTEMHVQFLDHFSGNDNRVEMEPAPLCLLVNHAQCVASYISGLPDAKNVDLNLPPLDPNKCMYIPFLLEMVASGSRNPLYLNRGPVNKLRRMYWNYLWNHPAHAPLPERAMKDATDAIAWFYTDNLISGRRSVVPFSKKECEELSEVLKGFNLSQSDGSVAKIVFLSWLLREVCSFRDAEQYGQLTRKEGKDLRLARHDSRPVVRKPGQFILPVLGIIMNILFFGIPWAYLAHIEDTTKFKGRLEYMQNNWECYINRLVREYSHFLLISTVLLSATVSFLAIEDINQVARVGATISAFASLGSIIVGVFSIWKHQINTTTGGSFTYMHNARQKFLGHHGHAMLLSLPAVLLIWAITTFTLAMVAYTLQGITDLDVYDLKSSWIVVCSFIVVLYAETFTGWLLADVEGVVVEAGFQGQ</sequence>
<proteinExistence type="predicted"/>
<dbReference type="OrthoDB" id="3208379at2759"/>
<keyword evidence="1" id="KW-0812">Transmembrane</keyword>
<reference evidence="2" key="1">
    <citation type="submission" date="2020-11" db="EMBL/GenBank/DDBJ databases">
        <authorList>
            <consortium name="DOE Joint Genome Institute"/>
            <person name="Ahrendt S."/>
            <person name="Riley R."/>
            <person name="Andreopoulos W."/>
            <person name="Labutti K."/>
            <person name="Pangilinan J."/>
            <person name="Ruiz-Duenas F.J."/>
            <person name="Barrasa J.M."/>
            <person name="Sanchez-Garcia M."/>
            <person name="Camarero S."/>
            <person name="Miyauchi S."/>
            <person name="Serrano A."/>
            <person name="Linde D."/>
            <person name="Babiker R."/>
            <person name="Drula E."/>
            <person name="Ayuso-Fernandez I."/>
            <person name="Pacheco R."/>
            <person name="Padilla G."/>
            <person name="Ferreira P."/>
            <person name="Barriuso J."/>
            <person name="Kellner H."/>
            <person name="Castanera R."/>
            <person name="Alfaro M."/>
            <person name="Ramirez L."/>
            <person name="Pisabarro A.G."/>
            <person name="Kuo A."/>
            <person name="Tritt A."/>
            <person name="Lipzen A."/>
            <person name="He G."/>
            <person name="Yan M."/>
            <person name="Ng V."/>
            <person name="Cullen D."/>
            <person name="Martin F."/>
            <person name="Rosso M.-N."/>
            <person name="Henrissat B."/>
            <person name="Hibbett D."/>
            <person name="Martinez A.T."/>
            <person name="Grigoriev I.V."/>
        </authorList>
    </citation>
    <scope>NUCLEOTIDE SEQUENCE</scope>
    <source>
        <strain evidence="2">ATCC 90797</strain>
    </source>
</reference>
<accession>A0A9P6A2M3</accession>
<organism evidence="2 3">
    <name type="scientific">Pleurotus eryngii</name>
    <name type="common">Boletus of the steppes</name>
    <dbReference type="NCBI Taxonomy" id="5323"/>
    <lineage>
        <taxon>Eukaryota</taxon>
        <taxon>Fungi</taxon>
        <taxon>Dikarya</taxon>
        <taxon>Basidiomycota</taxon>
        <taxon>Agaricomycotina</taxon>
        <taxon>Agaricomycetes</taxon>
        <taxon>Agaricomycetidae</taxon>
        <taxon>Agaricales</taxon>
        <taxon>Pleurotineae</taxon>
        <taxon>Pleurotaceae</taxon>
        <taxon>Pleurotus</taxon>
    </lineage>
</organism>
<name>A0A9P6A2M3_PLEER</name>
<evidence type="ECO:0000313" key="2">
    <source>
        <dbReference type="EMBL" id="KAF9498484.1"/>
    </source>
</evidence>
<dbReference type="AlphaFoldDB" id="A0A9P6A2M3"/>
<feature type="transmembrane region" description="Helical" evidence="1">
    <location>
        <begin position="456"/>
        <end position="477"/>
    </location>
</feature>
<keyword evidence="1" id="KW-1133">Transmembrane helix</keyword>
<gene>
    <name evidence="2" type="ORF">BDN71DRAFT_1587501</name>
</gene>
<comment type="caution">
    <text evidence="2">The sequence shown here is derived from an EMBL/GenBank/DDBJ whole genome shotgun (WGS) entry which is preliminary data.</text>
</comment>
<protein>
    <submittedName>
        <fullName evidence="2">Uncharacterized protein</fullName>
    </submittedName>
</protein>
<feature type="transmembrane region" description="Helical" evidence="1">
    <location>
        <begin position="362"/>
        <end position="386"/>
    </location>
</feature>
<feature type="transmembrane region" description="Helical" evidence="1">
    <location>
        <begin position="284"/>
        <end position="305"/>
    </location>
</feature>
<feature type="transmembrane region" description="Helical" evidence="1">
    <location>
        <begin position="339"/>
        <end position="356"/>
    </location>
</feature>
<evidence type="ECO:0000256" key="1">
    <source>
        <dbReference type="SAM" id="Phobius"/>
    </source>
</evidence>
<keyword evidence="1" id="KW-0472">Membrane</keyword>
<evidence type="ECO:0000313" key="3">
    <source>
        <dbReference type="Proteomes" id="UP000807025"/>
    </source>
</evidence>
<feature type="transmembrane region" description="Helical" evidence="1">
    <location>
        <begin position="415"/>
        <end position="441"/>
    </location>
</feature>
<dbReference type="EMBL" id="MU154537">
    <property type="protein sequence ID" value="KAF9498484.1"/>
    <property type="molecule type" value="Genomic_DNA"/>
</dbReference>
<dbReference type="Proteomes" id="UP000807025">
    <property type="component" value="Unassembled WGS sequence"/>
</dbReference>
<keyword evidence="3" id="KW-1185">Reference proteome</keyword>